<evidence type="ECO:0000256" key="3">
    <source>
        <dbReference type="SAM" id="MobiDB-lite"/>
    </source>
</evidence>
<feature type="region of interest" description="Disordered" evidence="3">
    <location>
        <begin position="221"/>
        <end position="247"/>
    </location>
</feature>
<accession>A0A6G1H0E0</accession>
<evidence type="ECO:0000313" key="4">
    <source>
        <dbReference type="EMBL" id="KAF1986469.1"/>
    </source>
</evidence>
<keyword evidence="5" id="KW-1185">Reference proteome</keyword>
<feature type="coiled-coil region" evidence="2">
    <location>
        <begin position="250"/>
        <end position="456"/>
    </location>
</feature>
<keyword evidence="1 2" id="KW-0175">Coiled coil</keyword>
<gene>
    <name evidence="4" type="ORF">K402DRAFT_454439</name>
</gene>
<protein>
    <recommendedName>
        <fullName evidence="6">M protein repeat protein</fullName>
    </recommendedName>
</protein>
<dbReference type="AlphaFoldDB" id="A0A6G1H0E0"/>
<reference evidence="4" key="1">
    <citation type="journal article" date="2020" name="Stud. Mycol.">
        <title>101 Dothideomycetes genomes: a test case for predicting lifestyles and emergence of pathogens.</title>
        <authorList>
            <person name="Haridas S."/>
            <person name="Albert R."/>
            <person name="Binder M."/>
            <person name="Bloem J."/>
            <person name="Labutti K."/>
            <person name="Salamov A."/>
            <person name="Andreopoulos B."/>
            <person name="Baker S."/>
            <person name="Barry K."/>
            <person name="Bills G."/>
            <person name="Bluhm B."/>
            <person name="Cannon C."/>
            <person name="Castanera R."/>
            <person name="Culley D."/>
            <person name="Daum C."/>
            <person name="Ezra D."/>
            <person name="Gonzalez J."/>
            <person name="Henrissat B."/>
            <person name="Kuo A."/>
            <person name="Liang C."/>
            <person name="Lipzen A."/>
            <person name="Lutzoni F."/>
            <person name="Magnuson J."/>
            <person name="Mondo S."/>
            <person name="Nolan M."/>
            <person name="Ohm R."/>
            <person name="Pangilinan J."/>
            <person name="Park H.-J."/>
            <person name="Ramirez L."/>
            <person name="Alfaro M."/>
            <person name="Sun H."/>
            <person name="Tritt A."/>
            <person name="Yoshinaga Y."/>
            <person name="Zwiers L.-H."/>
            <person name="Turgeon B."/>
            <person name="Goodwin S."/>
            <person name="Spatafora J."/>
            <person name="Crous P."/>
            <person name="Grigoriev I."/>
        </authorList>
    </citation>
    <scope>NUCLEOTIDE SEQUENCE</scope>
    <source>
        <strain evidence="4">CBS 113979</strain>
    </source>
</reference>
<dbReference type="EMBL" id="ML977157">
    <property type="protein sequence ID" value="KAF1986469.1"/>
    <property type="molecule type" value="Genomic_DNA"/>
</dbReference>
<dbReference type="PANTHER" id="PTHR23160:SF19">
    <property type="entry name" value="MYOSIN HEAVY CHAIN-RELATED PROTEIN"/>
    <property type="match status" value="1"/>
</dbReference>
<evidence type="ECO:0000256" key="1">
    <source>
        <dbReference type="ARBA" id="ARBA00023054"/>
    </source>
</evidence>
<name>A0A6G1H0E0_9PEZI</name>
<evidence type="ECO:0000313" key="5">
    <source>
        <dbReference type="Proteomes" id="UP000800041"/>
    </source>
</evidence>
<organism evidence="4 5">
    <name type="scientific">Aulographum hederae CBS 113979</name>
    <dbReference type="NCBI Taxonomy" id="1176131"/>
    <lineage>
        <taxon>Eukaryota</taxon>
        <taxon>Fungi</taxon>
        <taxon>Dikarya</taxon>
        <taxon>Ascomycota</taxon>
        <taxon>Pezizomycotina</taxon>
        <taxon>Dothideomycetes</taxon>
        <taxon>Pleosporomycetidae</taxon>
        <taxon>Aulographales</taxon>
        <taxon>Aulographaceae</taxon>
    </lineage>
</organism>
<dbReference type="Proteomes" id="UP000800041">
    <property type="component" value="Unassembled WGS sequence"/>
</dbReference>
<feature type="compositionally biased region" description="Basic and acidic residues" evidence="3">
    <location>
        <begin position="1"/>
        <end position="24"/>
    </location>
</feature>
<evidence type="ECO:0000256" key="2">
    <source>
        <dbReference type="SAM" id="Coils"/>
    </source>
</evidence>
<sequence length="625" mass="68741">MTEAEDKEKAEKLAAAKKRFEQLKKQKNKKGGAKKKTEKEDAVEAEPESSTPAPPPEETKETEKEEDAQDPTDHPDVDEAADEAADDLGDAPKASHGRQPSLSMQSMMRSTSFRQASGATSPAAALKSPSMGADPGETAQDIYKKQAQRIEELEKDNKRLQTESEGADTRLQKAEEELEELRESNSSVADLRSKADLLESRSKEIEELQTEITSLNRQITQIQSTASKRRSTLTASPPNANLSEDLTAQLASKSATIESLELSLSTLQAELASTNSTCTKQARRIQQLESQLSSSAADAESAKKELTDLKANLQAASEEAAKEGSERGNAETKIAQLEAELAASKRATEDAKKRTETLEKKVETLTTLHRESDVRSQTRLREAEKTEREAKELRARVTALGNENSRLTSEVERRRKLVVDGDENDDGVEELEEEERNKLRLRIRALEDEVFELRRGVWRDKRRSMQPDMGDVDTAGAGEKGEHYNNGFDDVDLSTASPRPSLGRGASSSAGGAQHSTFADVLNSGISAFTSGGAKAQRRGSTYTAARKQSLGSGLLEDDDDELMEFDEEAFRAAQEEEAKKRIERVKEVKRGLKEWEGWRVDLVEVRKGAMGMAQAVGIGEVFDV</sequence>
<feature type="compositionally biased region" description="Acidic residues" evidence="3">
    <location>
        <begin position="78"/>
        <end position="89"/>
    </location>
</feature>
<feature type="region of interest" description="Disordered" evidence="3">
    <location>
        <begin position="1"/>
        <end position="138"/>
    </location>
</feature>
<dbReference type="PANTHER" id="PTHR23160">
    <property type="entry name" value="SYNAPTONEMAL COMPLEX PROTEIN-RELATED"/>
    <property type="match status" value="1"/>
</dbReference>
<feature type="compositionally biased region" description="Basic residues" evidence="3">
    <location>
        <begin position="25"/>
        <end position="34"/>
    </location>
</feature>
<dbReference type="Gene3D" id="1.10.287.1490">
    <property type="match status" value="1"/>
</dbReference>
<dbReference type="OrthoDB" id="5413982at2759"/>
<feature type="region of interest" description="Disordered" evidence="3">
    <location>
        <begin position="462"/>
        <end position="513"/>
    </location>
</feature>
<feature type="compositionally biased region" description="Polar residues" evidence="3">
    <location>
        <begin position="98"/>
        <end position="120"/>
    </location>
</feature>
<feature type="compositionally biased region" description="Basic and acidic residues" evidence="3">
    <location>
        <begin position="154"/>
        <end position="175"/>
    </location>
</feature>
<proteinExistence type="predicted"/>
<evidence type="ECO:0008006" key="6">
    <source>
        <dbReference type="Google" id="ProtNLM"/>
    </source>
</evidence>
<feature type="region of interest" description="Disordered" evidence="3">
    <location>
        <begin position="154"/>
        <end position="191"/>
    </location>
</feature>